<dbReference type="AlphaFoldDB" id="A0A8T1SFW5"/>
<comment type="caution">
    <text evidence="1">The sequence shown here is derived from an EMBL/GenBank/DDBJ whole genome shotgun (WGS) entry which is preliminary data.</text>
</comment>
<protein>
    <submittedName>
        <fullName evidence="1">Uncharacterized protein</fullName>
    </submittedName>
</protein>
<gene>
    <name evidence="1" type="ORF">G0U57_009760</name>
</gene>
<evidence type="ECO:0000313" key="2">
    <source>
        <dbReference type="Proteomes" id="UP000765507"/>
    </source>
</evidence>
<dbReference type="PANTHER" id="PTHR33066">
    <property type="entry name" value="INTEGRASE_SAM-LIKE_N DOMAIN-CONTAINING PROTEIN"/>
    <property type="match status" value="1"/>
</dbReference>
<evidence type="ECO:0000313" key="1">
    <source>
        <dbReference type="EMBL" id="KAG6927484.1"/>
    </source>
</evidence>
<organism evidence="1 2">
    <name type="scientific">Chelydra serpentina</name>
    <name type="common">Snapping turtle</name>
    <name type="synonym">Testudo serpentina</name>
    <dbReference type="NCBI Taxonomy" id="8475"/>
    <lineage>
        <taxon>Eukaryota</taxon>
        <taxon>Metazoa</taxon>
        <taxon>Chordata</taxon>
        <taxon>Craniata</taxon>
        <taxon>Vertebrata</taxon>
        <taxon>Euteleostomi</taxon>
        <taxon>Archelosauria</taxon>
        <taxon>Testudinata</taxon>
        <taxon>Testudines</taxon>
        <taxon>Cryptodira</taxon>
        <taxon>Durocryptodira</taxon>
        <taxon>Americhelydia</taxon>
        <taxon>Chelydroidea</taxon>
        <taxon>Chelydridae</taxon>
        <taxon>Chelydra</taxon>
    </lineage>
</organism>
<keyword evidence="2" id="KW-1185">Reference proteome</keyword>
<name>A0A8T1SFW5_CHESE</name>
<accession>A0A8T1SFW5</accession>
<proteinExistence type="predicted"/>
<dbReference type="EMBL" id="JAHGAV010000253">
    <property type="protein sequence ID" value="KAG6927484.1"/>
    <property type="molecule type" value="Genomic_DNA"/>
</dbReference>
<sequence length="99" mass="11697">MLALSYKVAFLVVITSVRRVSELRALTSEPPYTVFHKDEVQLRPHPAFVLKVVYQFHINLDIFLPVFYPKLHSGSREQRLHSLDVHRALAFYIERMKQF</sequence>
<dbReference type="PANTHER" id="PTHR33066:SF2">
    <property type="entry name" value="FILAGGRIN-2-LIKE"/>
    <property type="match status" value="1"/>
</dbReference>
<dbReference type="OrthoDB" id="9908816at2759"/>
<dbReference type="Proteomes" id="UP000765507">
    <property type="component" value="Unassembled WGS sequence"/>
</dbReference>
<reference evidence="1 2" key="1">
    <citation type="journal article" date="2020" name="G3 (Bethesda)">
        <title>Draft Genome of the Common Snapping Turtle, Chelydra serpentina, a Model for Phenotypic Plasticity in Reptiles.</title>
        <authorList>
            <person name="Das D."/>
            <person name="Singh S.K."/>
            <person name="Bierstedt J."/>
            <person name="Erickson A."/>
            <person name="Galli G.L.J."/>
            <person name="Crossley D.A. 2nd"/>
            <person name="Rhen T."/>
        </authorList>
    </citation>
    <scope>NUCLEOTIDE SEQUENCE [LARGE SCALE GENOMIC DNA]</scope>
    <source>
        <strain evidence="1">KW</strain>
    </source>
</reference>